<dbReference type="AlphaFoldDB" id="A0A3R9P9L5"/>
<comment type="caution">
    <text evidence="1">The sequence shown here is derived from an EMBL/GenBank/DDBJ whole genome shotgun (WGS) entry which is preliminary data.</text>
</comment>
<keyword evidence="2" id="KW-1185">Reference proteome</keyword>
<reference evidence="1 2" key="1">
    <citation type="submission" date="2018-10" db="EMBL/GenBank/DDBJ databases">
        <title>Draft genome sequence of Bacillus salarius IM0101, isolated from a hypersaline soil in Inner Mongolia, China.</title>
        <authorList>
            <person name="Yamprayoonswat W."/>
            <person name="Boonvisut S."/>
            <person name="Jumpathong W."/>
            <person name="Sittihan S."/>
            <person name="Ruangsuj P."/>
            <person name="Wanthongcharoen S."/>
            <person name="Thongpramul N."/>
            <person name="Pimmason S."/>
            <person name="Yu B."/>
            <person name="Yasawong M."/>
        </authorList>
    </citation>
    <scope>NUCLEOTIDE SEQUENCE [LARGE SCALE GENOMIC DNA]</scope>
    <source>
        <strain evidence="1 2">IM0101</strain>
    </source>
</reference>
<gene>
    <name evidence="1" type="ORF">D7Z54_10720</name>
</gene>
<name>A0A3R9P9L5_9BACI</name>
<protein>
    <recommendedName>
        <fullName evidence="3">DUF5590 domain-containing protein</fullName>
    </recommendedName>
</protein>
<dbReference type="EMBL" id="RBVX01000008">
    <property type="protein sequence ID" value="RSL33431.1"/>
    <property type="molecule type" value="Genomic_DNA"/>
</dbReference>
<accession>A0A3R9P9L5</accession>
<evidence type="ECO:0008006" key="3">
    <source>
        <dbReference type="Google" id="ProtNLM"/>
    </source>
</evidence>
<sequence length="157" mass="18152">MRRLFLGAGLIIFLLLGIGLILFFTAHHPVAKEVETIEEDLLAQEEVETVRNVDYYYGETAVYTADVVRNNGSEEWFFVQDDSVVKKIKKENGLSRADAESMVLDRFDLDNVRSMKPGFEDGQALYEATFEMNNILYFYYMSLEDGEFIKRYSVQKS</sequence>
<organism evidence="1 2">
    <name type="scientific">Salibacterium salarium</name>
    <dbReference type="NCBI Taxonomy" id="284579"/>
    <lineage>
        <taxon>Bacteria</taxon>
        <taxon>Bacillati</taxon>
        <taxon>Bacillota</taxon>
        <taxon>Bacilli</taxon>
        <taxon>Bacillales</taxon>
        <taxon>Bacillaceae</taxon>
    </lineage>
</organism>
<dbReference type="Gene3D" id="3.10.450.40">
    <property type="match status" value="1"/>
</dbReference>
<evidence type="ECO:0000313" key="1">
    <source>
        <dbReference type="EMBL" id="RSL33431.1"/>
    </source>
</evidence>
<dbReference type="Proteomes" id="UP000275076">
    <property type="component" value="Unassembled WGS sequence"/>
</dbReference>
<dbReference type="RefSeq" id="WP_125555836.1">
    <property type="nucleotide sequence ID" value="NZ_RBVX01000008.1"/>
</dbReference>
<evidence type="ECO:0000313" key="2">
    <source>
        <dbReference type="Proteomes" id="UP000275076"/>
    </source>
</evidence>
<proteinExistence type="predicted"/>
<dbReference type="SUPFAM" id="SSF54403">
    <property type="entry name" value="Cystatin/monellin"/>
    <property type="match status" value="1"/>
</dbReference>
<dbReference type="OrthoDB" id="2381181at2"/>
<dbReference type="InterPro" id="IPR046350">
    <property type="entry name" value="Cystatin_sf"/>
</dbReference>